<evidence type="ECO:0000313" key="3">
    <source>
        <dbReference type="Proteomes" id="UP000604241"/>
    </source>
</evidence>
<accession>A0ABR8QBN1</accession>
<gene>
    <name evidence="2" type="ORF">H9657_06035</name>
</gene>
<protein>
    <submittedName>
        <fullName evidence="2">DUF664 domain-containing protein</fullName>
    </submittedName>
</protein>
<dbReference type="SUPFAM" id="SSF109854">
    <property type="entry name" value="DinB/YfiT-like putative metalloenzymes"/>
    <property type="match status" value="1"/>
</dbReference>
<dbReference type="Proteomes" id="UP000604241">
    <property type="component" value="Unassembled WGS sequence"/>
</dbReference>
<proteinExistence type="predicted"/>
<dbReference type="InterPro" id="IPR007061">
    <property type="entry name" value="MST-like"/>
</dbReference>
<dbReference type="Pfam" id="PF04978">
    <property type="entry name" value="MST"/>
    <property type="match status" value="1"/>
</dbReference>
<name>A0ABR8QBN1_9CELL</name>
<organism evidence="2 3">
    <name type="scientific">Cellulomonas avistercoris</name>
    <dbReference type="NCBI Taxonomy" id="2762242"/>
    <lineage>
        <taxon>Bacteria</taxon>
        <taxon>Bacillati</taxon>
        <taxon>Actinomycetota</taxon>
        <taxon>Actinomycetes</taxon>
        <taxon>Micrococcales</taxon>
        <taxon>Cellulomonadaceae</taxon>
        <taxon>Cellulomonas</taxon>
    </lineage>
</organism>
<comment type="caution">
    <text evidence="2">The sequence shown here is derived from an EMBL/GenBank/DDBJ whole genome shotgun (WGS) entry which is preliminary data.</text>
</comment>
<dbReference type="InterPro" id="IPR034660">
    <property type="entry name" value="DinB/YfiT-like"/>
</dbReference>
<dbReference type="EMBL" id="JACSQV010000004">
    <property type="protein sequence ID" value="MBD7917837.1"/>
    <property type="molecule type" value="Genomic_DNA"/>
</dbReference>
<keyword evidence="3" id="KW-1185">Reference proteome</keyword>
<dbReference type="RefSeq" id="WP_191781434.1">
    <property type="nucleotide sequence ID" value="NZ_JACSQV010000004.1"/>
</dbReference>
<reference evidence="2 3" key="1">
    <citation type="submission" date="2020-08" db="EMBL/GenBank/DDBJ databases">
        <title>A Genomic Blueprint of the Chicken Gut Microbiome.</title>
        <authorList>
            <person name="Gilroy R."/>
            <person name="Ravi A."/>
            <person name="Getino M."/>
            <person name="Pursley I."/>
            <person name="Horton D.L."/>
            <person name="Alikhan N.-F."/>
            <person name="Baker D."/>
            <person name="Gharbi K."/>
            <person name="Hall N."/>
            <person name="Watson M."/>
            <person name="Adriaenssens E.M."/>
            <person name="Foster-Nyarko E."/>
            <person name="Jarju S."/>
            <person name="Secka A."/>
            <person name="Antonio M."/>
            <person name="Oren A."/>
            <person name="Chaudhuri R."/>
            <person name="La Ragione R.M."/>
            <person name="Hildebrand F."/>
            <person name="Pallen M.J."/>
        </authorList>
    </citation>
    <scope>NUCLEOTIDE SEQUENCE [LARGE SCALE GENOMIC DNA]</scope>
    <source>
        <strain evidence="2 3">Sa3CUA2</strain>
    </source>
</reference>
<evidence type="ECO:0000313" key="2">
    <source>
        <dbReference type="EMBL" id="MBD7917837.1"/>
    </source>
</evidence>
<dbReference type="Gene3D" id="1.20.120.450">
    <property type="entry name" value="dinb family like domain"/>
    <property type="match status" value="1"/>
</dbReference>
<feature type="region of interest" description="Disordered" evidence="1">
    <location>
        <begin position="1"/>
        <end position="22"/>
    </location>
</feature>
<sequence length="191" mass="21327">MTDTTPQGTPRLDTTIDEPGPDAGEVELALFMLERTRATFAWKVGGLDAEALHRAFPPSEMTLAGLVKHMTFVEDDFVARWLGAGGYGKPWQRTTPEDWPGYDWRSAADDSPADLYRWWQEAVERARAAWTRVTADGGLDEPAAIEWDEGVHPNRRRVLVDLNAEYARHLGHADLFREAIDGLVGEDPPQG</sequence>
<evidence type="ECO:0000256" key="1">
    <source>
        <dbReference type="SAM" id="MobiDB-lite"/>
    </source>
</evidence>